<dbReference type="InterPro" id="IPR036206">
    <property type="entry name" value="ThiamineP_synth_sf"/>
</dbReference>
<dbReference type="eggNOG" id="COG0352">
    <property type="taxonomic scope" value="Bacteria"/>
</dbReference>
<dbReference type="NCBIfam" id="TIGR00693">
    <property type="entry name" value="thiE"/>
    <property type="match status" value="1"/>
</dbReference>
<feature type="binding site" evidence="9">
    <location>
        <position position="70"/>
    </location>
    <ligand>
        <name>Mg(2+)</name>
        <dbReference type="ChEBI" id="CHEBI:18420"/>
    </ligand>
</feature>
<dbReference type="GO" id="GO:0009229">
    <property type="term" value="P:thiamine diphosphate biosynthetic process"/>
    <property type="evidence" value="ECO:0007669"/>
    <property type="project" value="UniProtKB-UniRule"/>
</dbReference>
<dbReference type="PANTHER" id="PTHR20857">
    <property type="entry name" value="THIAMINE-PHOSPHATE PYROPHOSPHORYLASE"/>
    <property type="match status" value="1"/>
</dbReference>
<dbReference type="OrthoDB" id="9810880at2"/>
<organism evidence="13 14">
    <name type="scientific">Taylorella asinigenitalis (strain MCE3)</name>
    <dbReference type="NCBI Taxonomy" id="1008459"/>
    <lineage>
        <taxon>Bacteria</taxon>
        <taxon>Pseudomonadati</taxon>
        <taxon>Pseudomonadota</taxon>
        <taxon>Betaproteobacteria</taxon>
        <taxon>Burkholderiales</taxon>
        <taxon>Alcaligenaceae</taxon>
        <taxon>Taylorella</taxon>
    </lineage>
</organism>
<dbReference type="HOGENOM" id="CLU_018272_3_1_4"/>
<dbReference type="Gene3D" id="3.20.20.70">
    <property type="entry name" value="Aldolase class I"/>
    <property type="match status" value="1"/>
</dbReference>
<dbReference type="GO" id="GO:0000287">
    <property type="term" value="F:magnesium ion binding"/>
    <property type="evidence" value="ECO:0007669"/>
    <property type="project" value="UniProtKB-UniRule"/>
</dbReference>
<keyword evidence="3 9" id="KW-0479">Metal-binding</keyword>
<comment type="cofactor">
    <cofactor evidence="9">
        <name>Mg(2+)</name>
        <dbReference type="ChEBI" id="CHEBI:18420"/>
    </cofactor>
    <text evidence="9">Binds 1 Mg(2+) ion per subunit.</text>
</comment>
<dbReference type="GO" id="GO:0009228">
    <property type="term" value="P:thiamine biosynthetic process"/>
    <property type="evidence" value="ECO:0007669"/>
    <property type="project" value="UniProtKB-KW"/>
</dbReference>
<evidence type="ECO:0000256" key="9">
    <source>
        <dbReference type="HAMAP-Rule" id="MF_00097"/>
    </source>
</evidence>
<dbReference type="EMBL" id="CP003059">
    <property type="protein sequence ID" value="AEP37136.1"/>
    <property type="molecule type" value="Genomic_DNA"/>
</dbReference>
<comment type="similarity">
    <text evidence="9 10">Belongs to the thiamine-phosphate synthase family.</text>
</comment>
<feature type="binding site" evidence="9">
    <location>
        <position position="69"/>
    </location>
    <ligand>
        <name>4-amino-2-methyl-5-(diphosphooxymethyl)pyrimidine</name>
        <dbReference type="ChEBI" id="CHEBI:57841"/>
    </ligand>
</feature>
<comment type="function">
    <text evidence="9">Condenses 4-methyl-5-(beta-hydroxyethyl)thiazole monophosphate (THZ-P) and 2-methyl-4-amino-5-hydroxymethyl pyrimidine pyrophosphate (HMP-PP) to form thiamine monophosphate (TMP).</text>
</comment>
<feature type="binding site" evidence="9">
    <location>
        <begin position="189"/>
        <end position="190"/>
    </location>
    <ligand>
        <name>2-[(2R,5Z)-2-carboxy-4-methylthiazol-5(2H)-ylidene]ethyl phosphate</name>
        <dbReference type="ChEBI" id="CHEBI:62899"/>
    </ligand>
</feature>
<dbReference type="InterPro" id="IPR034291">
    <property type="entry name" value="TMP_synthase"/>
</dbReference>
<dbReference type="CDD" id="cd00564">
    <property type="entry name" value="TMP_TenI"/>
    <property type="match status" value="1"/>
</dbReference>
<dbReference type="AlphaFoldDB" id="G4QA63"/>
<feature type="binding site" evidence="9">
    <location>
        <position position="141"/>
    </location>
    <ligand>
        <name>4-amino-2-methyl-5-(diphosphooxymethyl)pyrimidine</name>
        <dbReference type="ChEBI" id="CHEBI:57841"/>
    </ligand>
</feature>
<feature type="domain" description="Thiamine phosphate synthase/TenI" evidence="12">
    <location>
        <begin position="7"/>
        <end position="191"/>
    </location>
</feature>
<feature type="binding site" evidence="9">
    <location>
        <position position="89"/>
    </location>
    <ligand>
        <name>Mg(2+)</name>
        <dbReference type="ChEBI" id="CHEBI:18420"/>
    </ligand>
</feature>
<proteinExistence type="inferred from homology"/>
<evidence type="ECO:0000256" key="1">
    <source>
        <dbReference type="ARBA" id="ARBA00005165"/>
    </source>
</evidence>
<comment type="pathway">
    <text evidence="1 9 11">Cofactor biosynthesis; thiamine diphosphate biosynthesis; thiamine phosphate from 4-amino-2-methyl-5-diphosphomethylpyrimidine and 4-methyl-5-(2-phosphoethyl)-thiazole: step 1/1.</text>
</comment>
<evidence type="ECO:0000256" key="11">
    <source>
        <dbReference type="RuleBase" id="RU004253"/>
    </source>
</evidence>
<evidence type="ECO:0000313" key="14">
    <source>
        <dbReference type="Proteomes" id="UP000009284"/>
    </source>
</evidence>
<evidence type="ECO:0000256" key="5">
    <source>
        <dbReference type="ARBA" id="ARBA00022977"/>
    </source>
</evidence>
<comment type="catalytic activity">
    <reaction evidence="7 9 10">
        <text>2-(2-carboxy-4-methylthiazol-5-yl)ethyl phosphate + 4-amino-2-methyl-5-(diphosphooxymethyl)pyrimidine + 2 H(+) = thiamine phosphate + CO2 + diphosphate</text>
        <dbReference type="Rhea" id="RHEA:47848"/>
        <dbReference type="ChEBI" id="CHEBI:15378"/>
        <dbReference type="ChEBI" id="CHEBI:16526"/>
        <dbReference type="ChEBI" id="CHEBI:33019"/>
        <dbReference type="ChEBI" id="CHEBI:37575"/>
        <dbReference type="ChEBI" id="CHEBI:57841"/>
        <dbReference type="ChEBI" id="CHEBI:62890"/>
        <dbReference type="EC" id="2.5.1.3"/>
    </reaction>
</comment>
<protein>
    <recommendedName>
        <fullName evidence="9">Thiamine-phosphate synthase</fullName>
        <shortName evidence="9">TP synthase</shortName>
        <shortName evidence="9">TPS</shortName>
        <ecNumber evidence="9">2.5.1.3</ecNumber>
    </recommendedName>
    <alternativeName>
        <fullName evidence="9">Thiamine-phosphate pyrophosphorylase</fullName>
        <shortName evidence="9">TMP pyrophosphorylase</shortName>
        <shortName evidence="9">TMP-PPase</shortName>
    </alternativeName>
</protein>
<evidence type="ECO:0000313" key="13">
    <source>
        <dbReference type="EMBL" id="AEP37136.1"/>
    </source>
</evidence>
<evidence type="ECO:0000256" key="6">
    <source>
        <dbReference type="ARBA" id="ARBA00047334"/>
    </source>
</evidence>
<dbReference type="UniPathway" id="UPA00060">
    <property type="reaction ID" value="UER00141"/>
</dbReference>
<feature type="binding site" evidence="9">
    <location>
        <position position="169"/>
    </location>
    <ligand>
        <name>2-[(2R,5Z)-2-carboxy-4-methylthiazol-5(2H)-ylidene]ethyl phosphate</name>
        <dbReference type="ChEBI" id="CHEBI:62899"/>
    </ligand>
</feature>
<evidence type="ECO:0000256" key="7">
    <source>
        <dbReference type="ARBA" id="ARBA00047851"/>
    </source>
</evidence>
<comment type="catalytic activity">
    <reaction evidence="8 9 10">
        <text>2-[(2R,5Z)-2-carboxy-4-methylthiazol-5(2H)-ylidene]ethyl phosphate + 4-amino-2-methyl-5-(diphosphooxymethyl)pyrimidine + 2 H(+) = thiamine phosphate + CO2 + diphosphate</text>
        <dbReference type="Rhea" id="RHEA:47844"/>
        <dbReference type="ChEBI" id="CHEBI:15378"/>
        <dbReference type="ChEBI" id="CHEBI:16526"/>
        <dbReference type="ChEBI" id="CHEBI:33019"/>
        <dbReference type="ChEBI" id="CHEBI:37575"/>
        <dbReference type="ChEBI" id="CHEBI:57841"/>
        <dbReference type="ChEBI" id="CHEBI:62899"/>
        <dbReference type="EC" id="2.5.1.3"/>
    </reaction>
</comment>
<keyword evidence="4 9" id="KW-0460">Magnesium</keyword>
<evidence type="ECO:0000256" key="3">
    <source>
        <dbReference type="ARBA" id="ARBA00022723"/>
    </source>
</evidence>
<gene>
    <name evidence="9" type="primary">thiE</name>
    <name evidence="13" type="ordered locus">TASI_1396</name>
</gene>
<dbReference type="PANTHER" id="PTHR20857:SF15">
    <property type="entry name" value="THIAMINE-PHOSPHATE SYNTHASE"/>
    <property type="match status" value="1"/>
</dbReference>
<dbReference type="EC" id="2.5.1.3" evidence="9"/>
<dbReference type="RefSeq" id="WP_014112030.1">
    <property type="nucleotide sequence ID" value="NC_016043.1"/>
</dbReference>
<dbReference type="GO" id="GO:0005737">
    <property type="term" value="C:cytoplasm"/>
    <property type="evidence" value="ECO:0007669"/>
    <property type="project" value="TreeGrafter"/>
</dbReference>
<dbReference type="GO" id="GO:0004789">
    <property type="term" value="F:thiamine-phosphate diphosphorylase activity"/>
    <property type="evidence" value="ECO:0007669"/>
    <property type="project" value="UniProtKB-UniRule"/>
</dbReference>
<dbReference type="STRING" id="1008459.TASI_1396"/>
<accession>G4QA63</accession>
<keyword evidence="2 9" id="KW-0808">Transferase</keyword>
<evidence type="ECO:0000256" key="2">
    <source>
        <dbReference type="ARBA" id="ARBA00022679"/>
    </source>
</evidence>
<evidence type="ECO:0000256" key="8">
    <source>
        <dbReference type="ARBA" id="ARBA00047883"/>
    </source>
</evidence>
<name>G4QA63_TAYAM</name>
<dbReference type="InterPro" id="IPR022998">
    <property type="entry name" value="ThiamineP_synth_TenI"/>
</dbReference>
<dbReference type="SUPFAM" id="SSF51391">
    <property type="entry name" value="Thiamin phosphate synthase"/>
    <property type="match status" value="1"/>
</dbReference>
<dbReference type="HAMAP" id="MF_00097">
    <property type="entry name" value="TMP_synthase"/>
    <property type="match status" value="1"/>
</dbReference>
<reference evidence="13 14" key="2">
    <citation type="journal article" date="2012" name="PLoS ONE">
        <title>Genomic characterization of the taylorella genus.</title>
        <authorList>
            <person name="Hebert L."/>
            <person name="Moumen B."/>
            <person name="Pons N."/>
            <person name="Duquesne F."/>
            <person name="Breuil M.F."/>
            <person name="Goux D."/>
            <person name="Batto J.M."/>
            <person name="Laugier C."/>
            <person name="Renault P."/>
            <person name="Petry S."/>
        </authorList>
    </citation>
    <scope>NUCLEOTIDE SEQUENCE [LARGE SCALE GENOMIC DNA]</scope>
    <source>
        <strain evidence="13 14">MCE3</strain>
    </source>
</reference>
<feature type="binding site" evidence="9">
    <location>
        <begin position="36"/>
        <end position="40"/>
    </location>
    <ligand>
        <name>4-amino-2-methyl-5-(diphosphooxymethyl)pyrimidine</name>
        <dbReference type="ChEBI" id="CHEBI:57841"/>
    </ligand>
</feature>
<keyword evidence="14" id="KW-1185">Reference proteome</keyword>
<evidence type="ECO:0000256" key="10">
    <source>
        <dbReference type="RuleBase" id="RU003826"/>
    </source>
</evidence>
<dbReference type="KEGG" id="tas:TASI_1396"/>
<dbReference type="Proteomes" id="UP000009284">
    <property type="component" value="Chromosome"/>
</dbReference>
<evidence type="ECO:0000259" key="12">
    <source>
        <dbReference type="Pfam" id="PF02581"/>
    </source>
</evidence>
<comment type="catalytic activity">
    <reaction evidence="6 9 10">
        <text>4-methyl-5-(2-phosphooxyethyl)-thiazole + 4-amino-2-methyl-5-(diphosphooxymethyl)pyrimidine + H(+) = thiamine phosphate + diphosphate</text>
        <dbReference type="Rhea" id="RHEA:22328"/>
        <dbReference type="ChEBI" id="CHEBI:15378"/>
        <dbReference type="ChEBI" id="CHEBI:33019"/>
        <dbReference type="ChEBI" id="CHEBI:37575"/>
        <dbReference type="ChEBI" id="CHEBI:57841"/>
        <dbReference type="ChEBI" id="CHEBI:58296"/>
        <dbReference type="EC" id="2.5.1.3"/>
    </reaction>
</comment>
<sequence>MTIPKGLYGITPDWDNFDKVIEAVRVACEAGLPILQFRRKKEEPYKLRLEQCKRIRDICLRENTLFIVNDSIQLAMDSQADGVHLGREDIVYRDIATTYALERGNFVIGYSCYNSLDMARDAVKNGASYIAFGAMYPSPTKPNAVKADTNLIKEAKKEFVDIPIVCIGGITLQNALPLIEAGADNVAVITGLFESEDIAKAVREFKNLFEHWK</sequence>
<reference key="1">
    <citation type="submission" date="2011-09" db="EMBL/GenBank/DDBJ databases">
        <title>Genomic characterization of the Taylorella genus.</title>
        <authorList>
            <person name="Hebert L."/>
            <person name="Moumen B."/>
            <person name="Pons N."/>
            <person name="Duquesne F."/>
            <person name="Breuil M.-F."/>
            <person name="Goux D."/>
            <person name="Batto J.-M."/>
            <person name="Renault P."/>
            <person name="Laugier C."/>
            <person name="Petry S."/>
        </authorList>
    </citation>
    <scope>NUCLEOTIDE SEQUENCE</scope>
    <source>
        <strain>MCE3</strain>
    </source>
</reference>
<dbReference type="InterPro" id="IPR013785">
    <property type="entry name" value="Aldolase_TIM"/>
</dbReference>
<feature type="binding site" evidence="9">
    <location>
        <position position="111"/>
    </location>
    <ligand>
        <name>4-amino-2-methyl-5-(diphosphooxymethyl)pyrimidine</name>
        <dbReference type="ChEBI" id="CHEBI:57841"/>
    </ligand>
</feature>
<dbReference type="Pfam" id="PF02581">
    <property type="entry name" value="TMP-TENI"/>
    <property type="match status" value="1"/>
</dbReference>
<evidence type="ECO:0000256" key="4">
    <source>
        <dbReference type="ARBA" id="ARBA00022842"/>
    </source>
</evidence>
<keyword evidence="5 9" id="KW-0784">Thiamine biosynthesis</keyword>
<feature type="binding site" evidence="9">
    <location>
        <begin position="138"/>
        <end position="140"/>
    </location>
    <ligand>
        <name>2-[(2R,5Z)-2-carboxy-4-methylthiazol-5(2H)-ylidene]ethyl phosphate</name>
        <dbReference type="ChEBI" id="CHEBI:62899"/>
    </ligand>
</feature>